<dbReference type="RefSeq" id="WP_198639559.1">
    <property type="nucleotide sequence ID" value="NZ_JAEHNY010000038.1"/>
</dbReference>
<organism evidence="2 3">
    <name type="scientific">Salegentibacter maritimus</name>
    <dbReference type="NCBI Taxonomy" id="2794347"/>
    <lineage>
        <taxon>Bacteria</taxon>
        <taxon>Pseudomonadati</taxon>
        <taxon>Bacteroidota</taxon>
        <taxon>Flavobacteriia</taxon>
        <taxon>Flavobacteriales</taxon>
        <taxon>Flavobacteriaceae</taxon>
        <taxon>Salegentibacter</taxon>
    </lineage>
</organism>
<dbReference type="Gene3D" id="2.60.120.430">
    <property type="entry name" value="Galactose-binding lectin"/>
    <property type="match status" value="1"/>
</dbReference>
<feature type="non-terminal residue" evidence="2">
    <location>
        <position position="113"/>
    </location>
</feature>
<reference evidence="2 3" key="1">
    <citation type="submission" date="2020-12" db="EMBL/GenBank/DDBJ databases">
        <title>Salegentibacter orientalis sp. nov., isolated from costal sediment.</title>
        <authorList>
            <person name="Lian F.-B."/>
        </authorList>
    </citation>
    <scope>NUCLEOTIDE SEQUENCE [LARGE SCALE GENOMIC DNA]</scope>
    <source>
        <strain evidence="2 3">F60176</strain>
    </source>
</reference>
<dbReference type="InterPro" id="IPR021720">
    <property type="entry name" value="Malectin_dom"/>
</dbReference>
<name>A0ABS0TKB9_9FLAO</name>
<dbReference type="Proteomes" id="UP000635665">
    <property type="component" value="Unassembled WGS sequence"/>
</dbReference>
<comment type="caution">
    <text evidence="2">The sequence shown here is derived from an EMBL/GenBank/DDBJ whole genome shotgun (WGS) entry which is preliminary data.</text>
</comment>
<evidence type="ECO:0000259" key="1">
    <source>
        <dbReference type="Pfam" id="PF11721"/>
    </source>
</evidence>
<gene>
    <name evidence="2" type="ORF">I6U50_15800</name>
</gene>
<feature type="domain" description="Malectin" evidence="1">
    <location>
        <begin position="4"/>
        <end position="101"/>
    </location>
</feature>
<keyword evidence="3" id="KW-1185">Reference proteome</keyword>
<proteinExistence type="predicted"/>
<evidence type="ECO:0000313" key="3">
    <source>
        <dbReference type="Proteomes" id="UP000635665"/>
    </source>
</evidence>
<sequence>GKLDWEEDTANNNSAYLSYPGLNSTFSGGMTNYTATVDQSTTPVSIYDTERFDRGKGEPNMTYAFPVDSPGTYAVRLYMGNSYSGTSAAGTRIFDVSIEGVVPASLQAVDLSA</sequence>
<feature type="non-terminal residue" evidence="2">
    <location>
        <position position="1"/>
    </location>
</feature>
<dbReference type="EMBL" id="JAEHNY010000038">
    <property type="protein sequence ID" value="MBI6121478.1"/>
    <property type="molecule type" value="Genomic_DNA"/>
</dbReference>
<evidence type="ECO:0000313" key="2">
    <source>
        <dbReference type="EMBL" id="MBI6121478.1"/>
    </source>
</evidence>
<dbReference type="Pfam" id="PF11721">
    <property type="entry name" value="Malectin"/>
    <property type="match status" value="1"/>
</dbReference>
<accession>A0ABS0TKB9</accession>
<protein>
    <recommendedName>
        <fullName evidence="1">Malectin domain-containing protein</fullName>
    </recommendedName>
</protein>